<organism evidence="2 4">
    <name type="scientific">Klebsiella variicola</name>
    <dbReference type="NCBI Taxonomy" id="244366"/>
    <lineage>
        <taxon>Bacteria</taxon>
        <taxon>Pseudomonadati</taxon>
        <taxon>Pseudomonadota</taxon>
        <taxon>Gammaproteobacteria</taxon>
        <taxon>Enterobacterales</taxon>
        <taxon>Enterobacteriaceae</taxon>
        <taxon>Klebsiella/Raoultella group</taxon>
        <taxon>Klebsiella</taxon>
        <taxon>Klebsiella pneumoniae complex</taxon>
    </lineage>
</organism>
<sequence>MNKKKPALVVASGLFISSRYSCGINYKTERLGAGAKNGERDRHEVVIMLLFIWGMNKKQPTCEY</sequence>
<evidence type="ECO:0000313" key="1">
    <source>
        <dbReference type="EMBL" id="PLM95575.1"/>
    </source>
</evidence>
<accession>A0A2N5AMT7</accession>
<protein>
    <submittedName>
        <fullName evidence="2">Uncharacterized protein</fullName>
    </submittedName>
</protein>
<dbReference type="AlphaFoldDB" id="A0A2N5AMT7"/>
<reference evidence="3 4" key="2">
    <citation type="submission" date="2018-01" db="EMBL/GenBank/DDBJ databases">
        <title>Genomic study of Klebsiella pneumoniae.</title>
        <authorList>
            <person name="Yang Y."/>
            <person name="Bicalho R."/>
        </authorList>
    </citation>
    <scope>NUCLEOTIDE SEQUENCE [LARGE SCALE GENOMIC DNA]</scope>
    <source>
        <strain evidence="2 4">A5</strain>
        <strain evidence="1 3">A8</strain>
    </source>
</reference>
<evidence type="ECO:0000313" key="3">
    <source>
        <dbReference type="Proteomes" id="UP000234412"/>
    </source>
</evidence>
<dbReference type="Proteomes" id="UP000234412">
    <property type="component" value="Unassembled WGS sequence"/>
</dbReference>
<comment type="caution">
    <text evidence="2">The sequence shown here is derived from an EMBL/GenBank/DDBJ whole genome shotgun (WGS) entry which is preliminary data.</text>
</comment>
<evidence type="ECO:0000313" key="2">
    <source>
        <dbReference type="EMBL" id="PLP49046.1"/>
    </source>
</evidence>
<name>A0A2N5AMT7_KLEVA</name>
<dbReference type="Proteomes" id="UP000234473">
    <property type="component" value="Unassembled WGS sequence"/>
</dbReference>
<evidence type="ECO:0000313" key="4">
    <source>
        <dbReference type="Proteomes" id="UP000234473"/>
    </source>
</evidence>
<gene>
    <name evidence="2" type="ORF">CWM98_01405</name>
    <name evidence="1" type="ORF">CWN47_10200</name>
</gene>
<dbReference type="EMBL" id="PIDP01000259">
    <property type="protein sequence ID" value="PLM95575.1"/>
    <property type="molecule type" value="Genomic_DNA"/>
</dbReference>
<proteinExistence type="predicted"/>
<dbReference type="EMBL" id="PICB01000026">
    <property type="protein sequence ID" value="PLP49046.1"/>
    <property type="molecule type" value="Genomic_DNA"/>
</dbReference>
<reference evidence="3 4" key="1">
    <citation type="submission" date="2017-11" db="EMBL/GenBank/DDBJ databases">
        <authorList>
            <person name="Han C.G."/>
        </authorList>
    </citation>
    <scope>NUCLEOTIDE SEQUENCE [LARGE SCALE GENOMIC DNA]</scope>
    <source>
        <strain evidence="2 4">A5</strain>
        <strain evidence="1 3">A8</strain>
    </source>
</reference>